<evidence type="ECO:0000313" key="1">
    <source>
        <dbReference type="EMBL" id="SVE06724.1"/>
    </source>
</evidence>
<dbReference type="AlphaFoldDB" id="A0A383AGD1"/>
<dbReference type="EMBL" id="UINC01191872">
    <property type="protein sequence ID" value="SVE06724.1"/>
    <property type="molecule type" value="Genomic_DNA"/>
</dbReference>
<organism evidence="1">
    <name type="scientific">marine metagenome</name>
    <dbReference type="NCBI Taxonomy" id="408172"/>
    <lineage>
        <taxon>unclassified sequences</taxon>
        <taxon>metagenomes</taxon>
        <taxon>ecological metagenomes</taxon>
    </lineage>
</organism>
<reference evidence="1" key="1">
    <citation type="submission" date="2018-05" db="EMBL/GenBank/DDBJ databases">
        <authorList>
            <person name="Lanie J.A."/>
            <person name="Ng W.-L."/>
            <person name="Kazmierczak K.M."/>
            <person name="Andrzejewski T.M."/>
            <person name="Davidsen T.M."/>
            <person name="Wayne K.J."/>
            <person name="Tettelin H."/>
            <person name="Glass J.I."/>
            <person name="Rusch D."/>
            <person name="Podicherti R."/>
            <person name="Tsui H.-C.T."/>
            <person name="Winkler M.E."/>
        </authorList>
    </citation>
    <scope>NUCLEOTIDE SEQUENCE</scope>
</reference>
<protein>
    <submittedName>
        <fullName evidence="1">Uncharacterized protein</fullName>
    </submittedName>
</protein>
<name>A0A383AGD1_9ZZZZ</name>
<feature type="non-terminal residue" evidence="1">
    <location>
        <position position="251"/>
    </location>
</feature>
<proteinExistence type="predicted"/>
<feature type="non-terminal residue" evidence="1">
    <location>
        <position position="1"/>
    </location>
</feature>
<sequence>EKFIDQDTVVISLRPSVSSELAQRNIPYQNTLSFFGKECHRYTLIKSTEIIEGIRPFLKGINTEEVQHAFEKTWIFHFRLYLLYWLTMLCIIDKAVQTYNPDTFIIKSSCVDNNLLSVIVKYYADAHNINIQYASKKRYRSSGKVNNILEDWLGRIVFESQLFLFPIINRSRNSIFAPEDTYNMPNLFNRVSKHIDRALPVYLSVRKSSLKTRIQEMLSGKSFSFLYLSTDVSSGNQVIFQDKFNICTLHI</sequence>
<accession>A0A383AGD1</accession>
<gene>
    <name evidence="1" type="ORF">METZ01_LOCUS459578</name>
</gene>